<dbReference type="PANTHER" id="PTHR43639">
    <property type="entry name" value="OXIDOREDUCTASE, SHORT-CHAIN DEHYDROGENASE/REDUCTASE FAMILY (AFU_ORTHOLOGUE AFUA_5G02870)"/>
    <property type="match status" value="1"/>
</dbReference>
<evidence type="ECO:0000313" key="6">
    <source>
        <dbReference type="Proteomes" id="UP000242515"/>
    </source>
</evidence>
<dbReference type="PRINTS" id="PR00081">
    <property type="entry name" value="GDHRDH"/>
</dbReference>
<evidence type="ECO:0000259" key="4">
    <source>
        <dbReference type="SMART" id="SM00822"/>
    </source>
</evidence>
<dbReference type="OrthoDB" id="154414at2"/>
<dbReference type="InterPro" id="IPR020904">
    <property type="entry name" value="Sc_DH/Rdtase_CS"/>
</dbReference>
<keyword evidence="2" id="KW-0560">Oxidoreductase</keyword>
<name>A0A1H9G532_9GAMM</name>
<dbReference type="GO" id="GO:0016491">
    <property type="term" value="F:oxidoreductase activity"/>
    <property type="evidence" value="ECO:0007669"/>
    <property type="project" value="UniProtKB-KW"/>
</dbReference>
<dbReference type="EMBL" id="FOGC01000003">
    <property type="protein sequence ID" value="SEQ45219.1"/>
    <property type="molecule type" value="Genomic_DNA"/>
</dbReference>
<dbReference type="InterPro" id="IPR036291">
    <property type="entry name" value="NAD(P)-bd_dom_sf"/>
</dbReference>
<dbReference type="CDD" id="cd05233">
    <property type="entry name" value="SDR_c"/>
    <property type="match status" value="1"/>
</dbReference>
<organism evidence="5 6">
    <name type="scientific">Rosenbergiella nectarea</name>
    <dbReference type="NCBI Taxonomy" id="988801"/>
    <lineage>
        <taxon>Bacteria</taxon>
        <taxon>Pseudomonadati</taxon>
        <taxon>Pseudomonadota</taxon>
        <taxon>Gammaproteobacteria</taxon>
        <taxon>Enterobacterales</taxon>
        <taxon>Erwiniaceae</taxon>
        <taxon>Rosenbergiella</taxon>
    </lineage>
</organism>
<dbReference type="Pfam" id="PF00106">
    <property type="entry name" value="adh_short"/>
    <property type="match status" value="1"/>
</dbReference>
<dbReference type="InterPro" id="IPR002347">
    <property type="entry name" value="SDR_fam"/>
</dbReference>
<evidence type="ECO:0000256" key="2">
    <source>
        <dbReference type="ARBA" id="ARBA00023002"/>
    </source>
</evidence>
<reference evidence="6" key="1">
    <citation type="submission" date="2016-10" db="EMBL/GenBank/DDBJ databases">
        <authorList>
            <person name="Varghese N."/>
            <person name="Submissions S."/>
        </authorList>
    </citation>
    <scope>NUCLEOTIDE SEQUENCE [LARGE SCALE GENOMIC DNA]</scope>
    <source>
        <strain evidence="6">8N4</strain>
    </source>
</reference>
<keyword evidence="6" id="KW-1185">Reference proteome</keyword>
<dbReference type="SMART" id="SM00822">
    <property type="entry name" value="PKS_KR"/>
    <property type="match status" value="1"/>
</dbReference>
<dbReference type="PANTHER" id="PTHR43639:SF1">
    <property type="entry name" value="SHORT-CHAIN DEHYDROGENASE_REDUCTASE FAMILY PROTEIN"/>
    <property type="match status" value="1"/>
</dbReference>
<dbReference type="RefSeq" id="WP_092673664.1">
    <property type="nucleotide sequence ID" value="NZ_FOGC01000003.1"/>
</dbReference>
<dbReference type="PRINTS" id="PR00080">
    <property type="entry name" value="SDRFAMILY"/>
</dbReference>
<dbReference type="FunFam" id="3.40.50.720:FF:000084">
    <property type="entry name" value="Short-chain dehydrogenase reductase"/>
    <property type="match status" value="1"/>
</dbReference>
<gene>
    <name evidence="5" type="ORF">SAMN05216522_10377</name>
</gene>
<protein>
    <submittedName>
        <fullName evidence="5">3-oxoacyl-[acyl-carrier protein] reductase</fullName>
    </submittedName>
</protein>
<evidence type="ECO:0000256" key="1">
    <source>
        <dbReference type="ARBA" id="ARBA00006484"/>
    </source>
</evidence>
<dbReference type="InterPro" id="IPR057326">
    <property type="entry name" value="KR_dom"/>
</dbReference>
<dbReference type="Gene3D" id="3.40.50.720">
    <property type="entry name" value="NAD(P)-binding Rossmann-like Domain"/>
    <property type="match status" value="1"/>
</dbReference>
<feature type="domain" description="Ketoreductase" evidence="4">
    <location>
        <begin position="4"/>
        <end position="183"/>
    </location>
</feature>
<dbReference type="AlphaFoldDB" id="A0A1H9G532"/>
<evidence type="ECO:0000313" key="5">
    <source>
        <dbReference type="EMBL" id="SEQ45219.1"/>
    </source>
</evidence>
<evidence type="ECO:0000256" key="3">
    <source>
        <dbReference type="RuleBase" id="RU000363"/>
    </source>
</evidence>
<dbReference type="STRING" id="988801.SAMN05216522_10377"/>
<proteinExistence type="inferred from homology"/>
<accession>A0A1H9G532</accession>
<comment type="similarity">
    <text evidence="1 3">Belongs to the short-chain dehydrogenases/reductases (SDR) family.</text>
</comment>
<dbReference type="PROSITE" id="PS00061">
    <property type="entry name" value="ADH_SHORT"/>
    <property type="match status" value="1"/>
</dbReference>
<dbReference type="SUPFAM" id="SSF51735">
    <property type="entry name" value="NAD(P)-binding Rossmann-fold domains"/>
    <property type="match status" value="1"/>
</dbReference>
<sequence>MTRKVALITGGSRGIGAAIARQLAEQGFDIAISFARNKAKADEVAEQITALGRKVALIQADGSTVEGNQLVIRETVKQLGRLDALVCNAGIGNHKPITEVTSEDIDAVINLNLRGMMIETSEAVKVMGEGGRIVLMGSAFAGRVPFGGLSVYAATKAGLRGFAQGVARDLGKKGITINVLEPGPIDTDLNPADTEDAKYLSSFVATGSYGHVSDIANAVGFLVSEQAGYITGIAMPVDGGLLA</sequence>
<dbReference type="Proteomes" id="UP000242515">
    <property type="component" value="Unassembled WGS sequence"/>
</dbReference>